<dbReference type="Proteomes" id="UP000035489">
    <property type="component" value="Unassembled WGS sequence"/>
</dbReference>
<dbReference type="PATRIC" id="fig|1225564.3.peg.5520"/>
<dbReference type="AlphaFoldDB" id="A0A0H1R8E7"/>
<sequence>MIARVWHGWTTAQKADAYEALLRTEVFPGIRARQIAGFERIELFRRLSETADEVEFMTVMWFTTLDAVKSFAGEDYEAAYVPAAARSLLTRFDHRSRHYEVRERQSA</sequence>
<reference evidence="1 2" key="1">
    <citation type="submission" date="2015-05" db="EMBL/GenBank/DDBJ databases">
        <title>Draft genome sequence of Microvirga vignae strain BR3299, a novel nitrogen fixing bacteria isolated from Brazil semi-aired region.</title>
        <authorList>
            <person name="Zilli J.E."/>
            <person name="Passos S.R."/>
            <person name="Leite J."/>
            <person name="Baldani J.I."/>
            <person name="Xavier G.R."/>
            <person name="Rumjaneck N.G."/>
            <person name="Simoes-Araujo J.L."/>
        </authorList>
    </citation>
    <scope>NUCLEOTIDE SEQUENCE [LARGE SCALE GENOMIC DNA]</scope>
    <source>
        <strain evidence="1 2">BR3299</strain>
    </source>
</reference>
<dbReference type="RefSeq" id="WP_047190952.1">
    <property type="nucleotide sequence ID" value="NZ_LCYG01000056.1"/>
</dbReference>
<dbReference type="OrthoDB" id="7210869at2"/>
<keyword evidence="2" id="KW-1185">Reference proteome</keyword>
<evidence type="ECO:0000313" key="1">
    <source>
        <dbReference type="EMBL" id="KLK91319.1"/>
    </source>
</evidence>
<organism evidence="1 2">
    <name type="scientific">Microvirga vignae</name>
    <dbReference type="NCBI Taxonomy" id="1225564"/>
    <lineage>
        <taxon>Bacteria</taxon>
        <taxon>Pseudomonadati</taxon>
        <taxon>Pseudomonadota</taxon>
        <taxon>Alphaproteobacteria</taxon>
        <taxon>Hyphomicrobiales</taxon>
        <taxon>Methylobacteriaceae</taxon>
        <taxon>Microvirga</taxon>
    </lineage>
</organism>
<dbReference type="EMBL" id="LCYG01000056">
    <property type="protein sequence ID" value="KLK91319.1"/>
    <property type="molecule type" value="Genomic_DNA"/>
</dbReference>
<evidence type="ECO:0000313" key="2">
    <source>
        <dbReference type="Proteomes" id="UP000035489"/>
    </source>
</evidence>
<keyword evidence="1" id="KW-0560">Oxidoreductase</keyword>
<comment type="caution">
    <text evidence="1">The sequence shown here is derived from an EMBL/GenBank/DDBJ whole genome shotgun (WGS) entry which is preliminary data.</text>
</comment>
<dbReference type="GO" id="GO:0004497">
    <property type="term" value="F:monooxygenase activity"/>
    <property type="evidence" value="ECO:0007669"/>
    <property type="project" value="UniProtKB-KW"/>
</dbReference>
<name>A0A0H1R8E7_9HYPH</name>
<gene>
    <name evidence="1" type="ORF">AA309_20920</name>
</gene>
<protein>
    <submittedName>
        <fullName evidence="1">Antibiotic biosynthesis monooxygenase</fullName>
    </submittedName>
</protein>
<dbReference type="STRING" id="1225564.AA309_20920"/>
<accession>A0A0H1R8E7</accession>
<proteinExistence type="predicted"/>
<keyword evidence="1" id="KW-0503">Monooxygenase</keyword>